<evidence type="ECO:0000256" key="8">
    <source>
        <dbReference type="ARBA" id="ARBA00022692"/>
    </source>
</evidence>
<evidence type="ECO:0000256" key="12">
    <source>
        <dbReference type="SAM" id="Phobius"/>
    </source>
</evidence>
<evidence type="ECO:0000313" key="13">
    <source>
        <dbReference type="EMBL" id="SER14123.1"/>
    </source>
</evidence>
<proteinExistence type="inferred from homology"/>
<keyword evidence="7" id="KW-0997">Cell inner membrane</keyword>
<name>A0A1H9LTE4_9GAMM</name>
<dbReference type="GO" id="GO:0043190">
    <property type="term" value="C:ATP-binding cassette (ABC) transporter complex"/>
    <property type="evidence" value="ECO:0007669"/>
    <property type="project" value="InterPro"/>
</dbReference>
<evidence type="ECO:0000256" key="11">
    <source>
        <dbReference type="ARBA" id="ARBA00026081"/>
    </source>
</evidence>
<comment type="subcellular location">
    <subcellularLocation>
        <location evidence="2">Cell inner membrane</location>
        <topology evidence="2">Multi-pass membrane protein</topology>
    </subcellularLocation>
</comment>
<sequence length="354" mass="38515">MNTLSRYIFSDAMWRWAGASVVLLGLAILTRALRFVAEAALGRIPAGTILPLIGLQSLQFFAYLMPATVLLAVMMCFMRLHDDRELSALFGCGVSPYAIARPLAVAALLCAAIAATLSLYVSPWAARTFDSSVKAARAAMGRSALHAGELRELSGGRAVIYAGEQGNDTLLSPLFAWRGLDNGEQILVAHDGRWLTLPDGNGEIDVNNGEFTRLLPKATEQARFASGQMRVSLADPELPPSRRRYDSTASLWKDRDPVAQAELQRRIGLPLSCLLMVTLAFVLAPFAPRAPTRARMAGALLVYAVYNQLLTAAQRWTEKGTLSVMIGQWWVHALLALALGFMLLRRYGGLGRAT</sequence>
<evidence type="ECO:0000313" key="14">
    <source>
        <dbReference type="Proteomes" id="UP000199233"/>
    </source>
</evidence>
<keyword evidence="6" id="KW-1003">Cell membrane</keyword>
<keyword evidence="10 12" id="KW-0472">Membrane</keyword>
<gene>
    <name evidence="13" type="ORF">SAMN04488038_11722</name>
</gene>
<feature type="transmembrane region" description="Helical" evidence="12">
    <location>
        <begin position="58"/>
        <end position="78"/>
    </location>
</feature>
<dbReference type="InterPro" id="IPR030922">
    <property type="entry name" value="LptF"/>
</dbReference>
<dbReference type="GO" id="GO:0055085">
    <property type="term" value="P:transmembrane transport"/>
    <property type="evidence" value="ECO:0007669"/>
    <property type="project" value="InterPro"/>
</dbReference>
<comment type="subunit">
    <text evidence="11">Component of the lipopolysaccharide transport and assembly complex. The LptBFG transporter is composed of two ATP-binding proteins (LptB) and two transmembrane proteins (LptF and LptG).</text>
</comment>
<evidence type="ECO:0000256" key="2">
    <source>
        <dbReference type="ARBA" id="ARBA00004429"/>
    </source>
</evidence>
<protein>
    <recommendedName>
        <fullName evidence="4">Lipopolysaccharide export system permease protein LptF</fullName>
    </recommendedName>
</protein>
<evidence type="ECO:0000256" key="7">
    <source>
        <dbReference type="ARBA" id="ARBA00022519"/>
    </source>
</evidence>
<dbReference type="STRING" id="489703.SAMN04488038_11722"/>
<evidence type="ECO:0000256" key="6">
    <source>
        <dbReference type="ARBA" id="ARBA00022475"/>
    </source>
</evidence>
<dbReference type="PANTHER" id="PTHR33529:SF7">
    <property type="entry name" value="LIPOPOLYSACCHARIDE EXPORT SYSTEM PERMEASE PROTEIN LPTF"/>
    <property type="match status" value="1"/>
</dbReference>
<evidence type="ECO:0000256" key="3">
    <source>
        <dbReference type="ARBA" id="ARBA00007725"/>
    </source>
</evidence>
<evidence type="ECO:0000256" key="5">
    <source>
        <dbReference type="ARBA" id="ARBA00022448"/>
    </source>
</evidence>
<dbReference type="GO" id="GO:0015920">
    <property type="term" value="P:lipopolysaccharide transport"/>
    <property type="evidence" value="ECO:0007669"/>
    <property type="project" value="TreeGrafter"/>
</dbReference>
<keyword evidence="9 12" id="KW-1133">Transmembrane helix</keyword>
<comment type="function">
    <text evidence="1">Part of the ABC transporter complex LptBFG involved in the translocation of lipopolysaccharide (LPS) from the inner membrane to the outer membrane.</text>
</comment>
<dbReference type="EMBL" id="FOFS01000017">
    <property type="protein sequence ID" value="SER14123.1"/>
    <property type="molecule type" value="Genomic_DNA"/>
</dbReference>
<keyword evidence="8 12" id="KW-0812">Transmembrane</keyword>
<dbReference type="AlphaFoldDB" id="A0A1H9LTE4"/>
<reference evidence="13 14" key="1">
    <citation type="submission" date="2016-10" db="EMBL/GenBank/DDBJ databases">
        <authorList>
            <person name="de Groot N.N."/>
        </authorList>
    </citation>
    <scope>NUCLEOTIDE SEQUENCE [LARGE SCALE GENOMIC DNA]</scope>
    <source>
        <strain evidence="13 14">DSM 25927</strain>
    </source>
</reference>
<dbReference type="OrthoDB" id="9778062at2"/>
<keyword evidence="5" id="KW-0813">Transport</keyword>
<feature type="transmembrane region" description="Helical" evidence="12">
    <location>
        <begin position="267"/>
        <end position="286"/>
    </location>
</feature>
<evidence type="ECO:0000256" key="10">
    <source>
        <dbReference type="ARBA" id="ARBA00023136"/>
    </source>
</evidence>
<dbReference type="RefSeq" id="WP_093289281.1">
    <property type="nucleotide sequence ID" value="NZ_FOFS01000017.1"/>
</dbReference>
<accession>A0A1H9LTE4</accession>
<dbReference type="Pfam" id="PF03739">
    <property type="entry name" value="LptF_LptG"/>
    <property type="match status" value="1"/>
</dbReference>
<keyword evidence="14" id="KW-1185">Reference proteome</keyword>
<organism evidence="13 14">
    <name type="scientific">Solimonas aquatica</name>
    <dbReference type="NCBI Taxonomy" id="489703"/>
    <lineage>
        <taxon>Bacteria</taxon>
        <taxon>Pseudomonadati</taxon>
        <taxon>Pseudomonadota</taxon>
        <taxon>Gammaproteobacteria</taxon>
        <taxon>Nevskiales</taxon>
        <taxon>Nevskiaceae</taxon>
        <taxon>Solimonas</taxon>
    </lineage>
</organism>
<dbReference type="InterPro" id="IPR005495">
    <property type="entry name" value="LptG/LptF_permease"/>
</dbReference>
<dbReference type="PANTHER" id="PTHR33529">
    <property type="entry name" value="SLR0882 PROTEIN-RELATED"/>
    <property type="match status" value="1"/>
</dbReference>
<dbReference type="Proteomes" id="UP000199233">
    <property type="component" value="Unassembled WGS sequence"/>
</dbReference>
<comment type="similarity">
    <text evidence="3">Belongs to the LptF/LptG family.</text>
</comment>
<evidence type="ECO:0000256" key="1">
    <source>
        <dbReference type="ARBA" id="ARBA00002265"/>
    </source>
</evidence>
<evidence type="ECO:0000256" key="9">
    <source>
        <dbReference type="ARBA" id="ARBA00022989"/>
    </source>
</evidence>
<dbReference type="NCBIfam" id="TIGR04407">
    <property type="entry name" value="LptF_YjgP"/>
    <property type="match status" value="1"/>
</dbReference>
<feature type="transmembrane region" description="Helical" evidence="12">
    <location>
        <begin position="322"/>
        <end position="344"/>
    </location>
</feature>
<evidence type="ECO:0000256" key="4">
    <source>
        <dbReference type="ARBA" id="ARBA00014213"/>
    </source>
</evidence>
<feature type="transmembrane region" description="Helical" evidence="12">
    <location>
        <begin position="99"/>
        <end position="121"/>
    </location>
</feature>